<dbReference type="Gene3D" id="3.10.20.90">
    <property type="entry name" value="Phosphatidylinositol 3-kinase Catalytic Subunit, Chain A, domain 1"/>
    <property type="match status" value="1"/>
</dbReference>
<feature type="domain" description="PB1" evidence="2">
    <location>
        <begin position="27"/>
        <end position="103"/>
    </location>
</feature>
<dbReference type="AlphaFoldDB" id="A0A9W7XY25"/>
<dbReference type="OrthoDB" id="5584239at2759"/>
<accession>A0A9W7XY25</accession>
<dbReference type="Proteomes" id="UP001149813">
    <property type="component" value="Unassembled WGS sequence"/>
</dbReference>
<reference evidence="3" key="1">
    <citation type="submission" date="2022-07" db="EMBL/GenBank/DDBJ databases">
        <title>Phylogenomic reconstructions and comparative analyses of Kickxellomycotina fungi.</title>
        <authorList>
            <person name="Reynolds N.K."/>
            <person name="Stajich J.E."/>
            <person name="Barry K."/>
            <person name="Grigoriev I.V."/>
            <person name="Crous P."/>
            <person name="Smith M.E."/>
        </authorList>
    </citation>
    <scope>NUCLEOTIDE SEQUENCE</scope>
    <source>
        <strain evidence="3">NBRC 32514</strain>
    </source>
</reference>
<dbReference type="InterPro" id="IPR000270">
    <property type="entry name" value="PB1_dom"/>
</dbReference>
<evidence type="ECO:0000256" key="1">
    <source>
        <dbReference type="SAM" id="MobiDB-lite"/>
    </source>
</evidence>
<protein>
    <recommendedName>
        <fullName evidence="2">PB1 domain-containing protein</fullName>
    </recommendedName>
</protein>
<dbReference type="CDD" id="cd05992">
    <property type="entry name" value="PB1"/>
    <property type="match status" value="1"/>
</dbReference>
<gene>
    <name evidence="3" type="ORF">LPJ53_002500</name>
</gene>
<comment type="caution">
    <text evidence="3">The sequence shown here is derived from an EMBL/GenBank/DDBJ whole genome shotgun (WGS) entry which is preliminary data.</text>
</comment>
<evidence type="ECO:0000313" key="4">
    <source>
        <dbReference type="Proteomes" id="UP001149813"/>
    </source>
</evidence>
<evidence type="ECO:0000313" key="3">
    <source>
        <dbReference type="EMBL" id="KAJ1723136.1"/>
    </source>
</evidence>
<dbReference type="SUPFAM" id="SSF54277">
    <property type="entry name" value="CAD &amp; PB1 domains"/>
    <property type="match status" value="1"/>
</dbReference>
<dbReference type="Pfam" id="PF00564">
    <property type="entry name" value="PB1"/>
    <property type="match status" value="1"/>
</dbReference>
<sequence>MAPDGTPASIREEQKARVLQLGGRVLKFTNDGGKLYFRYYFPQPSTLTWNKLTSGLRVLYSITSTDLYIRYTDTDGTRITVNDDSGLRIMFDETKTSDVIRIEVISEENPPSLTNSNPTLDRPPSIGAAATMTMPMPPPGFPGMEISRPGSALSIPHTNTTAPPRPSMPSVQPGPQANNPPPMSHPGPIPQSFTTGGPVHGPPQSAYGRMNNPSMSTLAPPNPQEPLD</sequence>
<feature type="compositionally biased region" description="Pro residues" evidence="1">
    <location>
        <begin position="178"/>
        <end position="189"/>
    </location>
</feature>
<keyword evidence="4" id="KW-1185">Reference proteome</keyword>
<feature type="region of interest" description="Disordered" evidence="1">
    <location>
        <begin position="139"/>
        <end position="228"/>
    </location>
</feature>
<dbReference type="EMBL" id="JANBOJ010000079">
    <property type="protein sequence ID" value="KAJ1723136.1"/>
    <property type="molecule type" value="Genomic_DNA"/>
</dbReference>
<organism evidence="3 4">
    <name type="scientific">Coemansia erecta</name>
    <dbReference type="NCBI Taxonomy" id="147472"/>
    <lineage>
        <taxon>Eukaryota</taxon>
        <taxon>Fungi</taxon>
        <taxon>Fungi incertae sedis</taxon>
        <taxon>Zoopagomycota</taxon>
        <taxon>Kickxellomycotina</taxon>
        <taxon>Kickxellomycetes</taxon>
        <taxon>Kickxellales</taxon>
        <taxon>Kickxellaceae</taxon>
        <taxon>Coemansia</taxon>
    </lineage>
</organism>
<name>A0A9W7XY25_9FUNG</name>
<proteinExistence type="predicted"/>
<evidence type="ECO:0000259" key="2">
    <source>
        <dbReference type="Pfam" id="PF00564"/>
    </source>
</evidence>